<name>A0A936NES8_9ACTN</name>
<evidence type="ECO:0000313" key="4">
    <source>
        <dbReference type="Proteomes" id="UP000727993"/>
    </source>
</evidence>
<evidence type="ECO:0000256" key="1">
    <source>
        <dbReference type="SAM" id="MobiDB-lite"/>
    </source>
</evidence>
<dbReference type="InterPro" id="IPR011971">
    <property type="entry name" value="CHP02284"/>
</dbReference>
<accession>A0A936NES8</accession>
<dbReference type="Pfam" id="PF09537">
    <property type="entry name" value="DUF2383"/>
    <property type="match status" value="1"/>
</dbReference>
<dbReference type="NCBIfam" id="TIGR02284">
    <property type="entry name" value="PA2169 family four-helix-bundle protein"/>
    <property type="match status" value="1"/>
</dbReference>
<dbReference type="Proteomes" id="UP000727993">
    <property type="component" value="Unassembled WGS sequence"/>
</dbReference>
<dbReference type="PIRSF" id="PIRSF029477">
    <property type="entry name" value="UCP029477"/>
    <property type="match status" value="1"/>
</dbReference>
<sequence length="148" mass="16017">MSNDARVTKNIVELLEDGKKGFAHAADKLADSNRADLAPMFREFSEQRAGFAAELTAMAAAYGDEVEEHGSVKGKIHRGWMAVKDALSGSDPDGVLDAAEQGEDHTVSEYSEALEDDVSPMLEEVLRRQMAAVQAAHDQVKALRDATD</sequence>
<evidence type="ECO:0000313" key="3">
    <source>
        <dbReference type="EMBL" id="MBK9297559.1"/>
    </source>
</evidence>
<gene>
    <name evidence="3" type="ORF">IPN02_12145</name>
</gene>
<dbReference type="AlphaFoldDB" id="A0A936NES8"/>
<dbReference type="EMBL" id="JADJZA010000007">
    <property type="protein sequence ID" value="MBK9297559.1"/>
    <property type="molecule type" value="Genomic_DNA"/>
</dbReference>
<reference evidence="3 4" key="1">
    <citation type="submission" date="2020-10" db="EMBL/GenBank/DDBJ databases">
        <title>Connecting structure to function with the recovery of over 1000 high-quality activated sludge metagenome-assembled genomes encoding full-length rRNA genes using long-read sequencing.</title>
        <authorList>
            <person name="Singleton C.M."/>
            <person name="Petriglieri F."/>
            <person name="Kristensen J.M."/>
            <person name="Kirkegaard R.H."/>
            <person name="Michaelsen T.Y."/>
            <person name="Andersen M.H."/>
            <person name="Karst S.M."/>
            <person name="Dueholm M.S."/>
            <person name="Nielsen P.H."/>
            <person name="Albertsen M."/>
        </authorList>
    </citation>
    <scope>NUCLEOTIDE SEQUENCE [LARGE SCALE GENOMIC DNA]</scope>
    <source>
        <strain evidence="3">Lyne_18-Q3-R50-59_MAXAC.006</strain>
    </source>
</reference>
<protein>
    <submittedName>
        <fullName evidence="3">PA2169 family four-helix-bundle protein</fullName>
    </submittedName>
</protein>
<organism evidence="3 4">
    <name type="scientific">Candidatus Neomicrothrix subdominans</name>
    <dbReference type="NCBI Taxonomy" id="2954438"/>
    <lineage>
        <taxon>Bacteria</taxon>
        <taxon>Bacillati</taxon>
        <taxon>Actinomycetota</taxon>
        <taxon>Acidimicrobiia</taxon>
        <taxon>Acidimicrobiales</taxon>
        <taxon>Microthrixaceae</taxon>
        <taxon>Candidatus Neomicrothrix</taxon>
    </lineage>
</organism>
<feature type="region of interest" description="Disordered" evidence="1">
    <location>
        <begin position="91"/>
        <end position="114"/>
    </location>
</feature>
<comment type="caution">
    <text evidence="3">The sequence shown here is derived from an EMBL/GenBank/DDBJ whole genome shotgun (WGS) entry which is preliminary data.</text>
</comment>
<dbReference type="Gene3D" id="1.20.1260.10">
    <property type="match status" value="1"/>
</dbReference>
<proteinExistence type="predicted"/>
<dbReference type="InterPro" id="IPR019052">
    <property type="entry name" value="DUF2383"/>
</dbReference>
<dbReference type="InterPro" id="IPR012347">
    <property type="entry name" value="Ferritin-like"/>
</dbReference>
<feature type="domain" description="DUF2383" evidence="2">
    <location>
        <begin position="10"/>
        <end position="116"/>
    </location>
</feature>
<evidence type="ECO:0000259" key="2">
    <source>
        <dbReference type="Pfam" id="PF09537"/>
    </source>
</evidence>
<dbReference type="InterPro" id="IPR016920">
    <property type="entry name" value="UCP029477"/>
</dbReference>